<dbReference type="PANTHER" id="PTHR22589">
    <property type="entry name" value="CARNITINE O-ACYLTRANSFERASE"/>
    <property type="match status" value="1"/>
</dbReference>
<keyword evidence="8" id="KW-0809">Transit peptide</keyword>
<protein>
    <recommendedName>
        <fullName evidence="17">Carnitine O-acetyltransferase, mitochondrial</fullName>
        <ecNumber evidence="16">2.3.1.7</ecNumber>
    </recommendedName>
</protein>
<evidence type="ECO:0000256" key="4">
    <source>
        <dbReference type="ARBA" id="ARBA00022448"/>
    </source>
</evidence>
<evidence type="ECO:0000256" key="12">
    <source>
        <dbReference type="ARBA" id="ARBA00023140"/>
    </source>
</evidence>
<dbReference type="InterPro" id="IPR039551">
    <property type="entry name" value="Cho/carn_acyl_trans"/>
</dbReference>
<dbReference type="AlphaFoldDB" id="E3K240"/>
<evidence type="ECO:0000256" key="2">
    <source>
        <dbReference type="ARBA" id="ARBA00004443"/>
    </source>
</evidence>
<proteinExistence type="inferred from homology"/>
<dbReference type="PROSITE" id="PS00439">
    <property type="entry name" value="ACYLTRANSF_C_1"/>
    <property type="match status" value="1"/>
</dbReference>
<comment type="function">
    <text evidence="15">Carnitine acetylase is specific for short chain fatty acids. Carnitine acetylase seems to affect the flux through the pyruvate dehydrogenase complex. It may be involved as well in the transport of acetyl-CoA into mitochondria.</text>
</comment>
<dbReference type="GO" id="GO:0005777">
    <property type="term" value="C:peroxisome"/>
    <property type="evidence" value="ECO:0000318"/>
    <property type="project" value="GO_Central"/>
</dbReference>
<dbReference type="GeneID" id="10536007"/>
<gene>
    <name evidence="20" type="ORF">PGTG_04365</name>
</gene>
<comment type="similarity">
    <text evidence="3">Belongs to the carnitine/choline acetyltransferase family.</text>
</comment>
<reference key="1">
    <citation type="submission" date="2007-01" db="EMBL/GenBank/DDBJ databases">
        <title>The Genome Sequence of Puccinia graminis f. sp. tritici Strain CRL 75-36-700-3.</title>
        <authorList>
            <consortium name="The Broad Institute Genome Sequencing Platform"/>
            <person name="Birren B."/>
            <person name="Lander E."/>
            <person name="Galagan J."/>
            <person name="Nusbaum C."/>
            <person name="Devon K."/>
            <person name="Cuomo C."/>
            <person name="Jaffe D."/>
            <person name="Butler J."/>
            <person name="Alvarez P."/>
            <person name="Gnerre S."/>
            <person name="Grabherr M."/>
            <person name="Mauceli E."/>
            <person name="Brockman W."/>
            <person name="Young S."/>
            <person name="LaButti K."/>
            <person name="Sykes S."/>
            <person name="DeCaprio D."/>
            <person name="Crawford M."/>
            <person name="Koehrsen M."/>
            <person name="Engels R."/>
            <person name="Montgomery P."/>
            <person name="Pearson M."/>
            <person name="Howarth C."/>
            <person name="Larson L."/>
            <person name="White J."/>
            <person name="Zeng Q."/>
            <person name="Kodira C."/>
            <person name="Yandava C."/>
            <person name="Alvarado L."/>
            <person name="O'Leary S."/>
            <person name="Szabo L."/>
            <person name="Dean R."/>
            <person name="Schein J."/>
        </authorList>
    </citation>
    <scope>NUCLEOTIDE SEQUENCE</scope>
    <source>
        <strain>CRL 75-36-700-3</strain>
    </source>
</reference>
<evidence type="ECO:0000256" key="10">
    <source>
        <dbReference type="ARBA" id="ARBA00023128"/>
    </source>
</evidence>
<dbReference type="PANTHER" id="PTHR22589:SF103">
    <property type="entry name" value="CARNITINE O-ACETYL-TRANSFERASE, ISOFORM A-RELATED"/>
    <property type="match status" value="1"/>
</dbReference>
<evidence type="ECO:0000256" key="8">
    <source>
        <dbReference type="ARBA" id="ARBA00022946"/>
    </source>
</evidence>
<dbReference type="GO" id="GO:0005739">
    <property type="term" value="C:mitochondrion"/>
    <property type="evidence" value="ECO:0000318"/>
    <property type="project" value="GO_Central"/>
</dbReference>
<dbReference type="EC" id="2.3.1.7" evidence="16"/>
<keyword evidence="11" id="KW-0472">Membrane</keyword>
<evidence type="ECO:0000256" key="16">
    <source>
        <dbReference type="ARBA" id="ARBA00066910"/>
    </source>
</evidence>
<evidence type="ECO:0000256" key="15">
    <source>
        <dbReference type="ARBA" id="ARBA00053195"/>
    </source>
</evidence>
<dbReference type="FunFam" id="3.30.559.70:FF:000007">
    <property type="entry name" value="Carnitine O-acetyltransferase, mitochondrial"/>
    <property type="match status" value="1"/>
</dbReference>
<evidence type="ECO:0000256" key="1">
    <source>
        <dbReference type="ARBA" id="ARBA00004275"/>
    </source>
</evidence>
<dbReference type="InterPro" id="IPR042231">
    <property type="entry name" value="Cho/carn_acyl_trans_2"/>
</dbReference>
<dbReference type="HOGENOM" id="CLU_013513_5_1_1"/>
<keyword evidence="5" id="KW-0808">Transferase</keyword>
<keyword evidence="9" id="KW-0443">Lipid metabolism</keyword>
<reference evidence="21" key="2">
    <citation type="journal article" date="2011" name="Proc. Natl. Acad. Sci. U.S.A.">
        <title>Obligate biotrophy features unraveled by the genomic analysis of rust fungi.</title>
        <authorList>
            <person name="Duplessis S."/>
            <person name="Cuomo C.A."/>
            <person name="Lin Y.-C."/>
            <person name="Aerts A."/>
            <person name="Tisserant E."/>
            <person name="Veneault-Fourrey C."/>
            <person name="Joly D.L."/>
            <person name="Hacquard S."/>
            <person name="Amselem J."/>
            <person name="Cantarel B.L."/>
            <person name="Chiu R."/>
            <person name="Coutinho P.M."/>
            <person name="Feau N."/>
            <person name="Field M."/>
            <person name="Frey P."/>
            <person name="Gelhaye E."/>
            <person name="Goldberg J."/>
            <person name="Grabherr M.G."/>
            <person name="Kodira C.D."/>
            <person name="Kohler A."/>
            <person name="Kuees U."/>
            <person name="Lindquist E.A."/>
            <person name="Lucas S.M."/>
            <person name="Mago R."/>
            <person name="Mauceli E."/>
            <person name="Morin E."/>
            <person name="Murat C."/>
            <person name="Pangilinan J.L."/>
            <person name="Park R."/>
            <person name="Pearson M."/>
            <person name="Quesneville H."/>
            <person name="Rouhier N."/>
            <person name="Sakthikumar S."/>
            <person name="Salamov A.A."/>
            <person name="Schmutz J."/>
            <person name="Selles B."/>
            <person name="Shapiro H."/>
            <person name="Tanguay P."/>
            <person name="Tuskan G.A."/>
            <person name="Henrissat B."/>
            <person name="Van de Peer Y."/>
            <person name="Rouze P."/>
            <person name="Ellis J.G."/>
            <person name="Dodds P.N."/>
            <person name="Schein J.E."/>
            <person name="Zhong S."/>
            <person name="Hamelin R.C."/>
            <person name="Grigoriev I.V."/>
            <person name="Szabo L.J."/>
            <person name="Martin F."/>
        </authorList>
    </citation>
    <scope>NUCLEOTIDE SEQUENCE [LARGE SCALE GENOMIC DNA]</scope>
    <source>
        <strain evidence="21">CRL 75-36-700-3 / race SCCL</strain>
    </source>
</reference>
<dbReference type="InParanoid" id="E3K240"/>
<dbReference type="RefSeq" id="XP_003322828.2">
    <property type="nucleotide sequence ID" value="XM_003322780.2"/>
</dbReference>
<keyword evidence="21" id="KW-1185">Reference proteome</keyword>
<evidence type="ECO:0000256" key="5">
    <source>
        <dbReference type="ARBA" id="ARBA00022679"/>
    </source>
</evidence>
<keyword evidence="7" id="KW-0276">Fatty acid metabolism</keyword>
<name>E3K240_PUCGT</name>
<dbReference type="STRING" id="418459.E3K240"/>
<dbReference type="SUPFAM" id="SSF52777">
    <property type="entry name" value="CoA-dependent acyltransferases"/>
    <property type="match status" value="2"/>
</dbReference>
<organism evidence="20 21">
    <name type="scientific">Puccinia graminis f. sp. tritici (strain CRL 75-36-700-3 / race SCCL)</name>
    <name type="common">Black stem rust fungus</name>
    <dbReference type="NCBI Taxonomy" id="418459"/>
    <lineage>
        <taxon>Eukaryota</taxon>
        <taxon>Fungi</taxon>
        <taxon>Dikarya</taxon>
        <taxon>Basidiomycota</taxon>
        <taxon>Pucciniomycotina</taxon>
        <taxon>Pucciniomycetes</taxon>
        <taxon>Pucciniales</taxon>
        <taxon>Pucciniaceae</taxon>
        <taxon>Puccinia</taxon>
    </lineage>
</organism>
<evidence type="ECO:0000256" key="11">
    <source>
        <dbReference type="ARBA" id="ARBA00023136"/>
    </source>
</evidence>
<evidence type="ECO:0000256" key="14">
    <source>
        <dbReference type="ARBA" id="ARBA00052702"/>
    </source>
</evidence>
<evidence type="ECO:0000313" key="20">
    <source>
        <dbReference type="EMBL" id="EFP78409.2"/>
    </source>
</evidence>
<keyword evidence="10" id="KW-0496">Mitochondrion</keyword>
<dbReference type="Gene3D" id="3.30.559.70">
    <property type="entry name" value="Choline/Carnitine o-acyltransferase, domain 2"/>
    <property type="match status" value="1"/>
</dbReference>
<dbReference type="EMBL" id="DS178270">
    <property type="protein sequence ID" value="EFP78409.2"/>
    <property type="molecule type" value="Genomic_DNA"/>
</dbReference>
<evidence type="ECO:0000256" key="7">
    <source>
        <dbReference type="ARBA" id="ARBA00022832"/>
    </source>
</evidence>
<evidence type="ECO:0000256" key="17">
    <source>
        <dbReference type="ARBA" id="ARBA00073438"/>
    </source>
</evidence>
<dbReference type="InterPro" id="IPR023213">
    <property type="entry name" value="CAT-like_dom_sf"/>
</dbReference>
<dbReference type="InterPro" id="IPR000542">
    <property type="entry name" value="Carn_acyl_trans"/>
</dbReference>
<evidence type="ECO:0000313" key="21">
    <source>
        <dbReference type="Proteomes" id="UP000008783"/>
    </source>
</evidence>
<evidence type="ECO:0000256" key="9">
    <source>
        <dbReference type="ARBA" id="ARBA00023098"/>
    </source>
</evidence>
<sequence length="622" mass="69998">MRSQLSHFGMPSHRSKAITYQHQDSLPHLPVPELQSTAHKYFRSILPLVSPQEPNTPSASDLTPTPSYEHTKACIEDFLKSPLVKELQARLKKRAEDEGHDNWLSDLYNQWAYMGAREPLIPFSSYYIAHKPDHRWTTAAKRASGLVRAILEFRNLLEAEQLEPELARSVPLCMAGYRWLFNSCRYPSKPSDTAKKFDPQVNNHLVVIRKGQFFEFSVTKPDGSWLSTTELELQFEKVIKLAGPTETPFPVGVLTTQDRDAWADTRVELCNTNCHNIKSLERIESSILCVALDDTSPITRDELGTSLWSGGGKNRFFDKQQLIVCENGESGFNAEHSCMDGTPVARMNDWIVDVLAKEKIDLGTSSQSNLPTPSPIEFVLSDTNKQNILKAITKFESLMYPHTLEVLDYAGYGSRVIKSQFKSSPDAVAQMIFQLGYYKLFGRVPVTWEPSHTRKFKLGRTEVIRSCSIEALEWCKAMENDGADWNGRLERFKIAVKAHLSYSQQASEGQAVDRHLLGLRLSLNPGEEIPALFRDPVYKESTSWTLATSPMPSENFNGFGYGAVVPDGFGLGYAVNKESIRFTVTTPTENGARLKHCLQEAADDILKMMKFEKGQSSISAKL</sequence>
<evidence type="ECO:0000259" key="19">
    <source>
        <dbReference type="Pfam" id="PF00755"/>
    </source>
</evidence>
<evidence type="ECO:0000256" key="18">
    <source>
        <dbReference type="PIRSR" id="PIRSR600542-1"/>
    </source>
</evidence>
<dbReference type="Gene3D" id="3.30.559.10">
    <property type="entry name" value="Chloramphenicol acetyltransferase-like domain"/>
    <property type="match status" value="1"/>
</dbReference>
<dbReference type="KEGG" id="pgr:PGTG_04365"/>
<dbReference type="GO" id="GO:0009437">
    <property type="term" value="P:carnitine metabolic process"/>
    <property type="evidence" value="ECO:0000318"/>
    <property type="project" value="GO_Central"/>
</dbReference>
<dbReference type="Pfam" id="PF00755">
    <property type="entry name" value="Carn_acyltransf"/>
    <property type="match status" value="1"/>
</dbReference>
<dbReference type="VEuPathDB" id="FungiDB:PGTG_04365"/>
<comment type="catalytic activity">
    <reaction evidence="14">
        <text>(R)-carnitine + acetyl-CoA = O-acetyl-(R)-carnitine + CoA</text>
        <dbReference type="Rhea" id="RHEA:21136"/>
        <dbReference type="ChEBI" id="CHEBI:16347"/>
        <dbReference type="ChEBI" id="CHEBI:57287"/>
        <dbReference type="ChEBI" id="CHEBI:57288"/>
        <dbReference type="ChEBI" id="CHEBI:57589"/>
        <dbReference type="EC" id="2.3.1.7"/>
    </reaction>
</comment>
<accession>E3K240</accession>
<evidence type="ECO:0000256" key="6">
    <source>
        <dbReference type="ARBA" id="ARBA00022792"/>
    </source>
</evidence>
<evidence type="ECO:0000256" key="3">
    <source>
        <dbReference type="ARBA" id="ARBA00005232"/>
    </source>
</evidence>
<dbReference type="OrthoDB" id="240216at2759"/>
<dbReference type="GO" id="GO:0006631">
    <property type="term" value="P:fatty acid metabolic process"/>
    <property type="evidence" value="ECO:0007669"/>
    <property type="project" value="UniProtKB-KW"/>
</dbReference>
<dbReference type="Proteomes" id="UP000008783">
    <property type="component" value="Unassembled WGS sequence"/>
</dbReference>
<keyword evidence="6" id="KW-0999">Mitochondrion inner membrane</keyword>
<keyword evidence="13" id="KW-0012">Acyltransferase</keyword>
<feature type="domain" description="Choline/carnitine acyltransferase" evidence="19">
    <location>
        <begin position="29"/>
        <end position="600"/>
    </location>
</feature>
<dbReference type="GO" id="GO:0004092">
    <property type="term" value="F:carnitine O-acetyltransferase activity"/>
    <property type="evidence" value="ECO:0000318"/>
    <property type="project" value="GO_Central"/>
</dbReference>
<keyword evidence="4" id="KW-0813">Transport</keyword>
<comment type="subcellular location">
    <subcellularLocation>
        <location evidence="2">Mitochondrion inner membrane</location>
        <topology evidence="2">Peripheral membrane protein</topology>
        <orientation evidence="2">Matrix side</orientation>
    </subcellularLocation>
    <subcellularLocation>
        <location evidence="1">Peroxisome</location>
    </subcellularLocation>
</comment>
<evidence type="ECO:0000256" key="13">
    <source>
        <dbReference type="ARBA" id="ARBA00023315"/>
    </source>
</evidence>
<dbReference type="GO" id="GO:0005743">
    <property type="term" value="C:mitochondrial inner membrane"/>
    <property type="evidence" value="ECO:0007669"/>
    <property type="project" value="UniProtKB-SubCell"/>
</dbReference>
<dbReference type="eggNOG" id="KOG3717">
    <property type="taxonomic scope" value="Eukaryota"/>
</dbReference>
<feature type="active site" description="Proton acceptor" evidence="18">
    <location>
        <position position="336"/>
    </location>
</feature>
<keyword evidence="12" id="KW-0576">Peroxisome</keyword>